<comment type="caution">
    <text evidence="12">The sequence shown here is derived from an EMBL/GenBank/DDBJ whole genome shotgun (WGS) entry which is preliminary data.</text>
</comment>
<evidence type="ECO:0000256" key="4">
    <source>
        <dbReference type="ARBA" id="ARBA00022679"/>
    </source>
</evidence>
<gene>
    <name evidence="12" type="ORF">Z043_123525</name>
</gene>
<dbReference type="PANTHER" id="PTHR19297:SF178">
    <property type="entry name" value="BETA-1,3-GALACTOSYL-O-GLYCOSYL-GLYCOPROTEIN BETA-1,6-N-ACETYLGLUCOSAMINYLTRANSFERASE 7"/>
    <property type="match status" value="1"/>
</dbReference>
<dbReference type="AlphaFoldDB" id="A0A0P7TX82"/>
<keyword evidence="8 11" id="KW-0472">Membrane</keyword>
<accession>A0A0P7TX82</accession>
<evidence type="ECO:0000313" key="13">
    <source>
        <dbReference type="Proteomes" id="UP000034805"/>
    </source>
</evidence>
<keyword evidence="4 12" id="KW-0808">Transferase</keyword>
<evidence type="ECO:0000256" key="1">
    <source>
        <dbReference type="ARBA" id="ARBA00004323"/>
    </source>
</evidence>
<evidence type="ECO:0000256" key="9">
    <source>
        <dbReference type="ARBA" id="ARBA00023180"/>
    </source>
</evidence>
<keyword evidence="3 12" id="KW-0328">Glycosyltransferase</keyword>
<evidence type="ECO:0000256" key="7">
    <source>
        <dbReference type="ARBA" id="ARBA00022989"/>
    </source>
</evidence>
<comment type="subcellular location">
    <subcellularLocation>
        <location evidence="1">Golgi apparatus membrane</location>
        <topology evidence="1">Single-pass type II membrane protein</topology>
    </subcellularLocation>
</comment>
<dbReference type="GO" id="GO:0008375">
    <property type="term" value="F:acetylglucosaminyltransferase activity"/>
    <property type="evidence" value="ECO:0007669"/>
    <property type="project" value="TreeGrafter"/>
</dbReference>
<evidence type="ECO:0000256" key="8">
    <source>
        <dbReference type="ARBA" id="ARBA00023136"/>
    </source>
</evidence>
<dbReference type="InterPro" id="IPR003406">
    <property type="entry name" value="Glyco_trans_14"/>
</dbReference>
<evidence type="ECO:0000256" key="6">
    <source>
        <dbReference type="ARBA" id="ARBA00022968"/>
    </source>
</evidence>
<keyword evidence="7 11" id="KW-1133">Transmembrane helix</keyword>
<comment type="pathway">
    <text evidence="2">Protein modification; protein glycosylation.</text>
</comment>
<dbReference type="PANTHER" id="PTHR19297">
    <property type="entry name" value="GLYCOSYLTRANSFERASE 14 FAMILY MEMBER"/>
    <property type="match status" value="1"/>
</dbReference>
<comment type="similarity">
    <text evidence="10">Belongs to the glycosyltransferase 14 family.</text>
</comment>
<sequence>MSNLSTKVCFFILGMSVVICVTMSTIYLKSSTSEAPVTMATMQNTTKCRAFPDYCTPFLPPATEGKQWHQRDCLSEDYIAEGVLNCSLITKDFHFITEPLSQEEREFPLAFIMTIHKELETFMRLLRAIYAPQNIYCIHVDAKSQESYKASVRHLVSCFPNVFLSSVSEVVTYGGFSRLKADINCMKDLVSLRVPWRRVINLCGQDFPVKSNLELVRQLRSKAWRATNMTPGVRQPNYMRYRTEKQYQEVMGGHTVPKGEGFIKAPPPHDLDIYFGTAYYALTPAFVRFVLENSVAKDLLEWSRDTYSPDEHYWVTLNHLVGVPGSNLQGKWEGEIRAIKWIDQQGSVHDGCKGQYIRGICVYGLGDLQWIIDRNHMFANKFDSHLFPEAINCMELWHRHKVLQQAQVRVRPEWRIATEKHTISARR</sequence>
<keyword evidence="9" id="KW-0325">Glycoprotein</keyword>
<dbReference type="EMBL" id="JARO02013569">
    <property type="protein sequence ID" value="KPP58634.1"/>
    <property type="molecule type" value="Genomic_DNA"/>
</dbReference>
<dbReference type="GO" id="GO:0000139">
    <property type="term" value="C:Golgi membrane"/>
    <property type="evidence" value="ECO:0007669"/>
    <property type="project" value="UniProtKB-SubCell"/>
</dbReference>
<evidence type="ECO:0000313" key="12">
    <source>
        <dbReference type="EMBL" id="KPP58634.1"/>
    </source>
</evidence>
<keyword evidence="5 11" id="KW-0812">Transmembrane</keyword>
<organism evidence="12 13">
    <name type="scientific">Scleropages formosus</name>
    <name type="common">Asian bonytongue</name>
    <name type="synonym">Osteoglossum formosum</name>
    <dbReference type="NCBI Taxonomy" id="113540"/>
    <lineage>
        <taxon>Eukaryota</taxon>
        <taxon>Metazoa</taxon>
        <taxon>Chordata</taxon>
        <taxon>Craniata</taxon>
        <taxon>Vertebrata</taxon>
        <taxon>Euteleostomi</taxon>
        <taxon>Actinopterygii</taxon>
        <taxon>Neopterygii</taxon>
        <taxon>Teleostei</taxon>
        <taxon>Osteoglossocephala</taxon>
        <taxon>Osteoglossomorpha</taxon>
        <taxon>Osteoglossiformes</taxon>
        <taxon>Osteoglossidae</taxon>
        <taxon>Scleropages</taxon>
    </lineage>
</organism>
<evidence type="ECO:0000256" key="11">
    <source>
        <dbReference type="SAM" id="Phobius"/>
    </source>
</evidence>
<reference evidence="12 13" key="1">
    <citation type="submission" date="2015-08" db="EMBL/GenBank/DDBJ databases">
        <title>The genome of the Asian arowana (Scleropages formosus).</title>
        <authorList>
            <person name="Tan M.H."/>
            <person name="Gan H.M."/>
            <person name="Croft L.J."/>
            <person name="Austin C.M."/>
        </authorList>
    </citation>
    <scope>NUCLEOTIDE SEQUENCE [LARGE SCALE GENOMIC DNA]</scope>
    <source>
        <strain evidence="12">Aro1</strain>
    </source>
</reference>
<evidence type="ECO:0000256" key="10">
    <source>
        <dbReference type="ARBA" id="ARBA00038150"/>
    </source>
</evidence>
<dbReference type="Proteomes" id="UP000034805">
    <property type="component" value="Unassembled WGS sequence"/>
</dbReference>
<feature type="transmembrane region" description="Helical" evidence="11">
    <location>
        <begin position="7"/>
        <end position="28"/>
    </location>
</feature>
<protein>
    <submittedName>
        <fullName evidence="12">Beta-1,3-galactosyl-O-glycosyl-glycoprotein beta-1,6-N-acetylglucosaminyltransferase 7-like</fullName>
    </submittedName>
</protein>
<evidence type="ECO:0000256" key="3">
    <source>
        <dbReference type="ARBA" id="ARBA00022676"/>
    </source>
</evidence>
<name>A0A0P7TX82_SCLFO</name>
<evidence type="ECO:0000256" key="2">
    <source>
        <dbReference type="ARBA" id="ARBA00004922"/>
    </source>
</evidence>
<proteinExistence type="inferred from homology"/>
<dbReference type="Pfam" id="PF02485">
    <property type="entry name" value="Branch"/>
    <property type="match status" value="1"/>
</dbReference>
<keyword evidence="6" id="KW-0735">Signal-anchor</keyword>
<evidence type="ECO:0000256" key="5">
    <source>
        <dbReference type="ARBA" id="ARBA00022692"/>
    </source>
</evidence>